<evidence type="ECO:0000259" key="3">
    <source>
        <dbReference type="Pfam" id="PF00155"/>
    </source>
</evidence>
<sequence length="349" mass="38051">MPIYTHGGDIYAQSGPVLDFSANQNPLGMPPAVAEAARAAVVDAQRYPDSLCRELRRAISRRDGVPAEWICCGNGAADVIFRLCLALRPRRALVTAPTFSEYAQAVEAAGGEVVRYPLARENGFAVDEGFAAALSGGVELAFLCSPNNPTGRRVAQPVLEAILRRAEEEKVWLVVDECFLHLCDGGGEGLTARLSDFPRLVLLRAFTKCYAMPGLRLGYCLTAHPELPERLYRVGQPWSVSAPAQAAGIAACACPGWPETAMEQVIRPQRARLTAALRALGLTVWESETNYLLFSAPGRSDLKERLLERRVLIRSCANYPGLGACDYRIAVRLPEENDILLNTLKEVLD</sequence>
<organism evidence="4 5">
    <name type="scientific">Pseudoflavonifractor hominis</name>
    <dbReference type="NCBI Taxonomy" id="2763059"/>
    <lineage>
        <taxon>Bacteria</taxon>
        <taxon>Bacillati</taxon>
        <taxon>Bacillota</taxon>
        <taxon>Clostridia</taxon>
        <taxon>Eubacteriales</taxon>
        <taxon>Oscillospiraceae</taxon>
        <taxon>Pseudoflavonifractor</taxon>
    </lineage>
</organism>
<keyword evidence="5" id="KW-1185">Reference proteome</keyword>
<protein>
    <submittedName>
        <fullName evidence="4">Aminotransferase class I/II-fold pyridoxal phosphate-dependent enzyme</fullName>
    </submittedName>
</protein>
<gene>
    <name evidence="4" type="ORF">H8S34_00660</name>
</gene>
<dbReference type="PANTHER" id="PTHR42885">
    <property type="entry name" value="HISTIDINOL-PHOSPHATE AMINOTRANSFERASE-RELATED"/>
    <property type="match status" value="1"/>
</dbReference>
<feature type="domain" description="Aminotransferase class I/classII large" evidence="3">
    <location>
        <begin position="17"/>
        <end position="341"/>
    </location>
</feature>
<dbReference type="Pfam" id="PF00155">
    <property type="entry name" value="Aminotran_1_2"/>
    <property type="match status" value="1"/>
</dbReference>
<dbReference type="InterPro" id="IPR015422">
    <property type="entry name" value="PyrdxlP-dep_Trfase_small"/>
</dbReference>
<dbReference type="GO" id="GO:0008483">
    <property type="term" value="F:transaminase activity"/>
    <property type="evidence" value="ECO:0007669"/>
    <property type="project" value="UniProtKB-KW"/>
</dbReference>
<dbReference type="EMBL" id="JACOPR010000001">
    <property type="protein sequence ID" value="MBC5729346.1"/>
    <property type="molecule type" value="Genomic_DNA"/>
</dbReference>
<dbReference type="PANTHER" id="PTHR42885:SF1">
    <property type="entry name" value="THREONINE-PHOSPHATE DECARBOXYLASE"/>
    <property type="match status" value="1"/>
</dbReference>
<comment type="cofactor">
    <cofactor evidence="1">
        <name>pyridoxal 5'-phosphate</name>
        <dbReference type="ChEBI" id="CHEBI:597326"/>
    </cofactor>
</comment>
<keyword evidence="4" id="KW-0032">Aminotransferase</keyword>
<dbReference type="CDD" id="cd00609">
    <property type="entry name" value="AAT_like"/>
    <property type="match status" value="1"/>
</dbReference>
<comment type="caution">
    <text evidence="4">The sequence shown here is derived from an EMBL/GenBank/DDBJ whole genome shotgun (WGS) entry which is preliminary data.</text>
</comment>
<dbReference type="SUPFAM" id="SSF53383">
    <property type="entry name" value="PLP-dependent transferases"/>
    <property type="match status" value="1"/>
</dbReference>
<dbReference type="InterPro" id="IPR015424">
    <property type="entry name" value="PyrdxlP-dep_Trfase"/>
</dbReference>
<dbReference type="InterPro" id="IPR015421">
    <property type="entry name" value="PyrdxlP-dep_Trfase_major"/>
</dbReference>
<name>A0ABR7HPF8_9FIRM</name>
<dbReference type="InterPro" id="IPR004839">
    <property type="entry name" value="Aminotransferase_I/II_large"/>
</dbReference>
<reference evidence="4 5" key="1">
    <citation type="submission" date="2020-08" db="EMBL/GenBank/DDBJ databases">
        <title>Genome public.</title>
        <authorList>
            <person name="Liu C."/>
            <person name="Sun Q."/>
        </authorList>
    </citation>
    <scope>NUCLEOTIDE SEQUENCE [LARGE SCALE GENOMIC DNA]</scope>
    <source>
        <strain evidence="4 5">New-38</strain>
    </source>
</reference>
<keyword evidence="4" id="KW-0808">Transferase</keyword>
<dbReference type="Gene3D" id="3.90.1150.10">
    <property type="entry name" value="Aspartate Aminotransferase, domain 1"/>
    <property type="match status" value="1"/>
</dbReference>
<dbReference type="RefSeq" id="WP_186962775.1">
    <property type="nucleotide sequence ID" value="NZ_JACOPR010000001.1"/>
</dbReference>
<keyword evidence="2" id="KW-0663">Pyridoxal phosphate</keyword>
<dbReference type="Gene3D" id="3.40.640.10">
    <property type="entry name" value="Type I PLP-dependent aspartate aminotransferase-like (Major domain)"/>
    <property type="match status" value="1"/>
</dbReference>
<evidence type="ECO:0000256" key="1">
    <source>
        <dbReference type="ARBA" id="ARBA00001933"/>
    </source>
</evidence>
<evidence type="ECO:0000313" key="5">
    <source>
        <dbReference type="Proteomes" id="UP000660021"/>
    </source>
</evidence>
<accession>A0ABR7HPF8</accession>
<evidence type="ECO:0000256" key="2">
    <source>
        <dbReference type="ARBA" id="ARBA00022898"/>
    </source>
</evidence>
<proteinExistence type="predicted"/>
<dbReference type="Proteomes" id="UP000660021">
    <property type="component" value="Unassembled WGS sequence"/>
</dbReference>
<evidence type="ECO:0000313" key="4">
    <source>
        <dbReference type="EMBL" id="MBC5729346.1"/>
    </source>
</evidence>